<evidence type="ECO:0000313" key="3">
    <source>
        <dbReference type="Proteomes" id="UP001489004"/>
    </source>
</evidence>
<evidence type="ECO:0000256" key="1">
    <source>
        <dbReference type="SAM" id="MobiDB-lite"/>
    </source>
</evidence>
<evidence type="ECO:0000313" key="2">
    <source>
        <dbReference type="EMBL" id="KAK9808950.1"/>
    </source>
</evidence>
<proteinExistence type="predicted"/>
<protein>
    <submittedName>
        <fullName evidence="2">Uncharacterized protein</fullName>
    </submittedName>
</protein>
<feature type="region of interest" description="Disordered" evidence="1">
    <location>
        <begin position="1"/>
        <end position="42"/>
    </location>
</feature>
<keyword evidence="3" id="KW-1185">Reference proteome</keyword>
<reference evidence="2 3" key="1">
    <citation type="journal article" date="2024" name="Nat. Commun.">
        <title>Phylogenomics reveals the evolutionary origins of lichenization in chlorophyte algae.</title>
        <authorList>
            <person name="Puginier C."/>
            <person name="Libourel C."/>
            <person name="Otte J."/>
            <person name="Skaloud P."/>
            <person name="Haon M."/>
            <person name="Grisel S."/>
            <person name="Petersen M."/>
            <person name="Berrin J.G."/>
            <person name="Delaux P.M."/>
            <person name="Dal Grande F."/>
            <person name="Keller J."/>
        </authorList>
    </citation>
    <scope>NUCLEOTIDE SEQUENCE [LARGE SCALE GENOMIC DNA]</scope>
    <source>
        <strain evidence="2 3">SAG 2043</strain>
    </source>
</reference>
<gene>
    <name evidence="2" type="ORF">WJX72_006925</name>
</gene>
<dbReference type="AlphaFoldDB" id="A0AAW1PGH7"/>
<accession>A0AAW1PGH7</accession>
<comment type="caution">
    <text evidence="2">The sequence shown here is derived from an EMBL/GenBank/DDBJ whole genome shotgun (WGS) entry which is preliminary data.</text>
</comment>
<organism evidence="2 3">
    <name type="scientific">[Myrmecia] bisecta</name>
    <dbReference type="NCBI Taxonomy" id="41462"/>
    <lineage>
        <taxon>Eukaryota</taxon>
        <taxon>Viridiplantae</taxon>
        <taxon>Chlorophyta</taxon>
        <taxon>core chlorophytes</taxon>
        <taxon>Trebouxiophyceae</taxon>
        <taxon>Trebouxiales</taxon>
        <taxon>Trebouxiaceae</taxon>
        <taxon>Myrmecia</taxon>
    </lineage>
</organism>
<sequence>MLRTVQPNEEIQARPHTGRAAAGLNMEAPPQPEEPLPLDNTHPDFFNYLNAENGADPFPGLQLLRTGALRRTFQLLGGSLRELGLIRCNDFLWQQTVLSMLPTLSNLESLVITVSLDFGCREGMRSGLVICRH</sequence>
<dbReference type="Proteomes" id="UP001489004">
    <property type="component" value="Unassembled WGS sequence"/>
</dbReference>
<name>A0AAW1PGH7_9CHLO</name>
<dbReference type="EMBL" id="JALJOR010000011">
    <property type="protein sequence ID" value="KAK9808950.1"/>
    <property type="molecule type" value="Genomic_DNA"/>
</dbReference>